<dbReference type="Gene3D" id="1.50.10.150">
    <property type="entry name" value="Voltage-dependent anion channel"/>
    <property type="match status" value="1"/>
</dbReference>
<evidence type="ECO:0000256" key="6">
    <source>
        <dbReference type="ARBA" id="ARBA00022989"/>
    </source>
</evidence>
<dbReference type="STRING" id="129140.ALO44_05179"/>
<keyword evidence="4" id="KW-1003">Cell membrane</keyword>
<feature type="transmembrane region" description="Helical" evidence="8">
    <location>
        <begin position="263"/>
        <end position="281"/>
    </location>
</feature>
<dbReference type="InterPro" id="IPR038665">
    <property type="entry name" value="Voltage-dep_anion_channel_sf"/>
</dbReference>
<reference evidence="9 10" key="1">
    <citation type="submission" date="2015-09" db="EMBL/GenBank/DDBJ databases">
        <title>Genome announcement of multiple Pseudomonas syringae strains.</title>
        <authorList>
            <person name="Thakur S."/>
            <person name="Wang P.W."/>
            <person name="Gong Y."/>
            <person name="Weir B.S."/>
            <person name="Guttman D.S."/>
        </authorList>
    </citation>
    <scope>NUCLEOTIDE SEQUENCE [LARGE SCALE GENOMIC DNA]</scope>
    <source>
        <strain evidence="9 10">ICMP4091</strain>
    </source>
</reference>
<keyword evidence="3" id="KW-0813">Transport</keyword>
<evidence type="ECO:0000256" key="2">
    <source>
        <dbReference type="ARBA" id="ARBA00008566"/>
    </source>
</evidence>
<organism evidence="9 10">
    <name type="scientific">Pseudomonas syringae pv. tagetis</name>
    <dbReference type="NCBI Taxonomy" id="129140"/>
    <lineage>
        <taxon>Bacteria</taxon>
        <taxon>Pseudomonadati</taxon>
        <taxon>Pseudomonadota</taxon>
        <taxon>Gammaproteobacteria</taxon>
        <taxon>Pseudomonadales</taxon>
        <taxon>Pseudomonadaceae</taxon>
        <taxon>Pseudomonas</taxon>
    </lineage>
</organism>
<feature type="transmembrane region" description="Helical" evidence="8">
    <location>
        <begin position="191"/>
        <end position="210"/>
    </location>
</feature>
<feature type="transmembrane region" description="Helical" evidence="8">
    <location>
        <begin position="365"/>
        <end position="384"/>
    </location>
</feature>
<evidence type="ECO:0000256" key="4">
    <source>
        <dbReference type="ARBA" id="ARBA00022475"/>
    </source>
</evidence>
<accession>A0A0N8T4D3</accession>
<sequence>MTRLEDLPWLRRLMACSATINRRPVMNRFVVLIQDHTPLTALASPREAIRQFTPNWFAVTMGTGVLSLALAQLPGDMAAVREAGEGLWFLNIGLFMLFSVMYACRWLLFFDEARQVFGHSTVSMFFGTIPMGLATIISGLLVYGPARWGTAIVPLAEALWWLDVAMAMVCGVLIPFMMFTRQDHSIEKMTAVWLLPVVAAEVAAACGGLLTPHLAAADSQFAVLVTSYVLWAYSVPVALSILVILLLRLALHKLPHESMAASSWLALGPIGTGALGMLVMGSEAPAIFAAHGLASVGTVAAGIGVVVGTLFWGLGLWWMALAVLITARYFKQGIEFNLGWWAFTFPLGVYALATLKLGAALHLGFFDAFGAGLVALLTLIWLMVSTRTLAGAYRGHLFVSPCIASAKCIRR</sequence>
<feature type="transmembrane region" description="Helical" evidence="8">
    <location>
        <begin position="87"/>
        <end position="110"/>
    </location>
</feature>
<feature type="transmembrane region" description="Helical" evidence="8">
    <location>
        <begin position="338"/>
        <end position="359"/>
    </location>
</feature>
<evidence type="ECO:0000256" key="3">
    <source>
        <dbReference type="ARBA" id="ARBA00022448"/>
    </source>
</evidence>
<name>A0A0N8T4D3_9PSED</name>
<proteinExistence type="inferred from homology"/>
<dbReference type="Proteomes" id="UP000050474">
    <property type="component" value="Unassembled WGS sequence"/>
</dbReference>
<dbReference type="CDD" id="cd09318">
    <property type="entry name" value="TDT_SSU1"/>
    <property type="match status" value="1"/>
</dbReference>
<dbReference type="PANTHER" id="PTHR31686:SF1">
    <property type="entry name" value="SULFITE EFFLUX PUMP SSU1"/>
    <property type="match status" value="1"/>
</dbReference>
<evidence type="ECO:0000256" key="8">
    <source>
        <dbReference type="SAM" id="Phobius"/>
    </source>
</evidence>
<comment type="similarity">
    <text evidence="2">Belongs to the tellurite-resistance/dicarboxylate transporter (TDT) family.</text>
</comment>
<gene>
    <name evidence="9" type="ORF">ALO44_05179</name>
</gene>
<evidence type="ECO:0000256" key="5">
    <source>
        <dbReference type="ARBA" id="ARBA00022692"/>
    </source>
</evidence>
<keyword evidence="5 8" id="KW-0812">Transmembrane</keyword>
<evidence type="ECO:0000313" key="10">
    <source>
        <dbReference type="Proteomes" id="UP000050474"/>
    </source>
</evidence>
<feature type="transmembrane region" description="Helical" evidence="8">
    <location>
        <begin position="230"/>
        <end position="251"/>
    </location>
</feature>
<keyword evidence="7 8" id="KW-0472">Membrane</keyword>
<feature type="transmembrane region" description="Helical" evidence="8">
    <location>
        <begin position="56"/>
        <end position="75"/>
    </location>
</feature>
<comment type="subcellular location">
    <subcellularLocation>
        <location evidence="1">Cell membrane</location>
        <topology evidence="1">Multi-pass membrane protein</topology>
    </subcellularLocation>
</comment>
<dbReference type="Pfam" id="PF03595">
    <property type="entry name" value="SLAC1"/>
    <property type="match status" value="1"/>
</dbReference>
<dbReference type="AlphaFoldDB" id="A0A0N8T4D3"/>
<feature type="transmembrane region" description="Helical" evidence="8">
    <location>
        <begin position="158"/>
        <end position="179"/>
    </location>
</feature>
<dbReference type="GO" id="GO:0005886">
    <property type="term" value="C:plasma membrane"/>
    <property type="evidence" value="ECO:0007669"/>
    <property type="project" value="UniProtKB-SubCell"/>
</dbReference>
<evidence type="ECO:0000313" key="9">
    <source>
        <dbReference type="EMBL" id="KPY88072.1"/>
    </source>
</evidence>
<evidence type="ECO:0000256" key="1">
    <source>
        <dbReference type="ARBA" id="ARBA00004651"/>
    </source>
</evidence>
<feature type="transmembrane region" description="Helical" evidence="8">
    <location>
        <begin position="122"/>
        <end position="146"/>
    </location>
</feature>
<keyword evidence="6 8" id="KW-1133">Transmembrane helix</keyword>
<dbReference type="PATRIC" id="fig|129140.3.peg.3376"/>
<comment type="caution">
    <text evidence="9">The sequence shown here is derived from an EMBL/GenBank/DDBJ whole genome shotgun (WGS) entry which is preliminary data.</text>
</comment>
<dbReference type="PANTHER" id="PTHR31686">
    <property type="match status" value="1"/>
</dbReference>
<dbReference type="InterPro" id="IPR051629">
    <property type="entry name" value="Sulfite_efflux_TDT"/>
</dbReference>
<dbReference type="GO" id="GO:0000319">
    <property type="term" value="F:sulfite transmembrane transporter activity"/>
    <property type="evidence" value="ECO:0007669"/>
    <property type="project" value="TreeGrafter"/>
</dbReference>
<feature type="transmembrane region" description="Helical" evidence="8">
    <location>
        <begin position="301"/>
        <end position="326"/>
    </location>
</feature>
<dbReference type="EMBL" id="LJRM01000044">
    <property type="protein sequence ID" value="KPY88072.1"/>
    <property type="molecule type" value="Genomic_DNA"/>
</dbReference>
<evidence type="ECO:0000256" key="7">
    <source>
        <dbReference type="ARBA" id="ARBA00023136"/>
    </source>
</evidence>
<protein>
    <submittedName>
        <fullName evidence="9">C4-dicarboxylate transporter/malic acid transport protein</fullName>
    </submittedName>
</protein>
<dbReference type="InterPro" id="IPR004695">
    <property type="entry name" value="SLAC1/Mae1/Ssu1/TehA"/>
</dbReference>